<dbReference type="GO" id="GO:0005856">
    <property type="term" value="C:cytoskeleton"/>
    <property type="evidence" value="ECO:0007669"/>
    <property type="project" value="UniProtKB-SubCell"/>
</dbReference>
<dbReference type="FunFam" id="1.20.1270.60:FF:000043">
    <property type="entry name" value="Brain-specific angiogenesis inhibitor 1-associated protein 2-like 1"/>
    <property type="match status" value="1"/>
</dbReference>
<dbReference type="SUPFAM" id="SSF50044">
    <property type="entry name" value="SH3-domain"/>
    <property type="match status" value="1"/>
</dbReference>
<dbReference type="GO" id="GO:0005654">
    <property type="term" value="C:nucleoplasm"/>
    <property type="evidence" value="ECO:0007669"/>
    <property type="project" value="TreeGrafter"/>
</dbReference>
<evidence type="ECO:0000256" key="5">
    <source>
        <dbReference type="ARBA" id="ARBA00023054"/>
    </source>
</evidence>
<evidence type="ECO:0000259" key="14">
    <source>
        <dbReference type="PROSITE" id="PS51338"/>
    </source>
</evidence>
<dbReference type="Pfam" id="PF14604">
    <property type="entry name" value="SH3_9"/>
    <property type="match status" value="1"/>
</dbReference>
<dbReference type="InterPro" id="IPR036028">
    <property type="entry name" value="SH3-like_dom_sf"/>
</dbReference>
<dbReference type="PANTHER" id="PTHR14206:SF4">
    <property type="entry name" value="BRAIN-SPECIFIC ANGIOGENESIS INHIBITOR 1-ASSOCIATED PROTEIN 2-LIKE PROTEIN 1"/>
    <property type="match status" value="1"/>
</dbReference>
<dbReference type="InterPro" id="IPR027267">
    <property type="entry name" value="AH/BAR_dom_sf"/>
</dbReference>
<dbReference type="InterPro" id="IPR013606">
    <property type="entry name" value="I-BAR_dom"/>
</dbReference>
<dbReference type="EMBL" id="VWZB01000016">
    <property type="protein sequence ID" value="NXF29598.1"/>
    <property type="molecule type" value="Genomic_DNA"/>
</dbReference>
<evidence type="ECO:0000256" key="6">
    <source>
        <dbReference type="ARBA" id="ARBA00023203"/>
    </source>
</evidence>
<keyword evidence="4" id="KW-0597">Phosphoprotein</keyword>
<keyword evidence="5" id="KW-0175">Coiled coil</keyword>
<evidence type="ECO:0000256" key="3">
    <source>
        <dbReference type="ARBA" id="ARBA00022490"/>
    </source>
</evidence>
<evidence type="ECO:0000256" key="9">
    <source>
        <dbReference type="ARBA" id="ARBA00070318"/>
    </source>
</evidence>
<dbReference type="CDD" id="cd11913">
    <property type="entry name" value="SH3_BAIAP2L1"/>
    <property type="match status" value="1"/>
</dbReference>
<keyword evidence="2 11" id="KW-0728">SH3 domain</keyword>
<reference evidence="15 16" key="1">
    <citation type="submission" date="2019-09" db="EMBL/GenBank/DDBJ databases">
        <title>Bird 10,000 Genomes (B10K) Project - Family phase.</title>
        <authorList>
            <person name="Zhang G."/>
        </authorList>
    </citation>
    <scope>NUCLEOTIDE SEQUENCE [LARGE SCALE GENOMIC DNA]</scope>
    <source>
        <strain evidence="15">B10K-CU-031-10</strain>
        <tissue evidence="15">Muscle</tissue>
    </source>
</reference>
<dbReference type="FunFam" id="2.30.30.40:FF:000018">
    <property type="entry name" value="Brain-specific angiogenesis inhibitor 1-associated protein 2"/>
    <property type="match status" value="1"/>
</dbReference>
<evidence type="ECO:0000256" key="12">
    <source>
        <dbReference type="SAM" id="MobiDB-lite"/>
    </source>
</evidence>
<dbReference type="GO" id="GO:0051017">
    <property type="term" value="P:actin filament bundle assembly"/>
    <property type="evidence" value="ECO:0007669"/>
    <property type="project" value="TreeGrafter"/>
</dbReference>
<proteinExistence type="predicted"/>
<dbReference type="Gene3D" id="1.20.1270.60">
    <property type="entry name" value="Arfaptin homology (AH) domain/BAR domain"/>
    <property type="match status" value="1"/>
</dbReference>
<feature type="region of interest" description="Disordered" evidence="12">
    <location>
        <begin position="300"/>
        <end position="326"/>
    </location>
</feature>
<evidence type="ECO:0000256" key="1">
    <source>
        <dbReference type="ARBA" id="ARBA00004245"/>
    </source>
</evidence>
<protein>
    <recommendedName>
        <fullName evidence="9">BAR/IMD domain-containing adapter protein 2-like 1</fullName>
    </recommendedName>
    <alternativeName>
        <fullName evidence="10">Brain-specific angiogenesis inhibitor 1-associated protein 2-like protein 1</fullName>
    </alternativeName>
</protein>
<evidence type="ECO:0000256" key="10">
    <source>
        <dbReference type="ARBA" id="ARBA00080092"/>
    </source>
</evidence>
<dbReference type="GO" id="GO:0003779">
    <property type="term" value="F:actin binding"/>
    <property type="evidence" value="ECO:0007669"/>
    <property type="project" value="UniProtKB-KW"/>
</dbReference>
<evidence type="ECO:0000259" key="13">
    <source>
        <dbReference type="PROSITE" id="PS50002"/>
    </source>
</evidence>
<name>A0A7K8SJN3_9AVES</name>
<dbReference type="PROSITE" id="PS51338">
    <property type="entry name" value="IMD"/>
    <property type="match status" value="1"/>
</dbReference>
<evidence type="ECO:0000256" key="11">
    <source>
        <dbReference type="PROSITE-ProRule" id="PRU00192"/>
    </source>
</evidence>
<dbReference type="SMART" id="SM00326">
    <property type="entry name" value="SH3"/>
    <property type="match status" value="1"/>
</dbReference>
<feature type="domain" description="IMD" evidence="14">
    <location>
        <begin position="1"/>
        <end position="246"/>
    </location>
</feature>
<dbReference type="PROSITE" id="PS50002">
    <property type="entry name" value="SH3"/>
    <property type="match status" value="1"/>
</dbReference>
<comment type="function">
    <text evidence="8">May function as adapter protein. Involved in the formation of clusters of actin bundles. Plays a role in the reorganization of the actin cytoskeleton in response to bacterial infection.</text>
</comment>
<keyword evidence="3" id="KW-0963">Cytoplasm</keyword>
<feature type="non-terminal residue" evidence="15">
    <location>
        <position position="503"/>
    </location>
</feature>
<keyword evidence="6" id="KW-0009">Actin-binding</keyword>
<feature type="non-terminal residue" evidence="15">
    <location>
        <position position="1"/>
    </location>
</feature>
<dbReference type="GO" id="GO:0030838">
    <property type="term" value="P:positive regulation of actin filament polymerization"/>
    <property type="evidence" value="ECO:0007669"/>
    <property type="project" value="TreeGrafter"/>
</dbReference>
<dbReference type="GO" id="GO:0007009">
    <property type="term" value="P:plasma membrane organization"/>
    <property type="evidence" value="ECO:0007669"/>
    <property type="project" value="InterPro"/>
</dbReference>
<dbReference type="PANTHER" id="PTHR14206">
    <property type="entry name" value="BRAIN-SPECIFIC ANGIOGENESIS INHIBITOR 1-ASSOCIATED PROTEIN 2"/>
    <property type="match status" value="1"/>
</dbReference>
<keyword evidence="7" id="KW-0206">Cytoskeleton</keyword>
<comment type="subcellular location">
    <subcellularLocation>
        <location evidence="1">Cytoplasm</location>
        <location evidence="1">Cytoskeleton</location>
    </subcellularLocation>
</comment>
<keyword evidence="16" id="KW-1185">Reference proteome</keyword>
<feature type="compositionally biased region" description="Polar residues" evidence="12">
    <location>
        <begin position="309"/>
        <end position="326"/>
    </location>
</feature>
<feature type="region of interest" description="Disordered" evidence="12">
    <location>
        <begin position="439"/>
        <end position="477"/>
    </location>
</feature>
<comment type="caution">
    <text evidence="15">The sequence shown here is derived from an EMBL/GenBank/DDBJ whole genome shotgun (WGS) entry which is preliminary data.</text>
</comment>
<evidence type="ECO:0000313" key="16">
    <source>
        <dbReference type="Proteomes" id="UP000538472"/>
    </source>
</evidence>
<dbReference type="Pfam" id="PF08397">
    <property type="entry name" value="IMD"/>
    <property type="match status" value="1"/>
</dbReference>
<evidence type="ECO:0000256" key="8">
    <source>
        <dbReference type="ARBA" id="ARBA00054781"/>
    </source>
</evidence>
<feature type="domain" description="SH3" evidence="13">
    <location>
        <begin position="335"/>
        <end position="398"/>
    </location>
</feature>
<dbReference type="AlphaFoldDB" id="A0A7K8SJN3"/>
<dbReference type="GO" id="GO:0051764">
    <property type="term" value="P:actin crosslink formation"/>
    <property type="evidence" value="ECO:0007669"/>
    <property type="project" value="TreeGrafter"/>
</dbReference>
<dbReference type="SUPFAM" id="SSF103657">
    <property type="entry name" value="BAR/IMD domain-like"/>
    <property type="match status" value="1"/>
</dbReference>
<sequence length="503" mass="56845">MSRDPEEVNKLTESTYKNVMEQFNPGLRNLINLGKNYEKAVNAMVVAGRAYYDSLAKIGDISADSPVSKELGNLSYFLDRKYRYNQQPWLSLKIFHKFLKFQLKRSFYLCIEPATLKRYQTEHRSKLDSLEKSQAELKKIRRKSQGARNVMKYEHKEMEYLETVSSRQSDIQRFIAEGCREALLEEKRRFCFLVDKHCSFTQHMHFYHNQCADFLKSKLPGWQEICSDATKVPEKVRMMIDEIRTPGSTPISGTPQPSPMIERNTMIGNDFYPHENASKVPPAPAGRAYTSPLVDMFNNPAMAPKTSEKLSNSAENSDDASLSRSTSVATGLNIMKRQKVKTIFPHTAGSNKTLLSFAQGDIITLLVAEEKDGWLYGEHDSTKVKGWFPSSYTRPLEEPAEEKAFVPVPSPAPIRSISSVNLVEKGEVVLPPPDYLGSFQTDKRMESSKGTTVKTPTDRPENAGPKPDMNGIIKPPFLSGENPFATVKLRPTVTNDRSAPIIR</sequence>
<dbReference type="InterPro" id="IPR035592">
    <property type="entry name" value="IRTKS_SH3"/>
</dbReference>
<dbReference type="InterPro" id="IPR027681">
    <property type="entry name" value="IRSp53/IRTKS/Pinkbar"/>
</dbReference>
<dbReference type="GO" id="GO:0005829">
    <property type="term" value="C:cytosol"/>
    <property type="evidence" value="ECO:0007669"/>
    <property type="project" value="TreeGrafter"/>
</dbReference>
<accession>A0A7K8SJN3</accession>
<dbReference type="Gene3D" id="2.30.30.40">
    <property type="entry name" value="SH3 Domains"/>
    <property type="match status" value="1"/>
</dbReference>
<gene>
    <name evidence="15" type="primary">Baiap2l1</name>
    <name evidence="15" type="ORF">NYCBRA_R01615</name>
</gene>
<dbReference type="InterPro" id="IPR001452">
    <property type="entry name" value="SH3_domain"/>
</dbReference>
<organism evidence="15 16">
    <name type="scientific">Nyctibius bracteatus</name>
    <name type="common">Rufous potoo</name>
    <dbReference type="NCBI Taxonomy" id="48426"/>
    <lineage>
        <taxon>Eukaryota</taxon>
        <taxon>Metazoa</taxon>
        <taxon>Chordata</taxon>
        <taxon>Craniata</taxon>
        <taxon>Vertebrata</taxon>
        <taxon>Euteleostomi</taxon>
        <taxon>Archelosauria</taxon>
        <taxon>Archosauria</taxon>
        <taxon>Dinosauria</taxon>
        <taxon>Saurischia</taxon>
        <taxon>Theropoda</taxon>
        <taxon>Coelurosauria</taxon>
        <taxon>Aves</taxon>
        <taxon>Neognathae</taxon>
        <taxon>Neoaves</taxon>
        <taxon>Strisores</taxon>
        <taxon>Caprimulgiformes</taxon>
        <taxon>Nyctibiidae</taxon>
        <taxon>Nyctibius</taxon>
    </lineage>
</organism>
<evidence type="ECO:0000256" key="2">
    <source>
        <dbReference type="ARBA" id="ARBA00022443"/>
    </source>
</evidence>
<evidence type="ECO:0000256" key="7">
    <source>
        <dbReference type="ARBA" id="ARBA00023212"/>
    </source>
</evidence>
<evidence type="ECO:0000313" key="15">
    <source>
        <dbReference type="EMBL" id="NXF29598.1"/>
    </source>
</evidence>
<evidence type="ECO:0000256" key="4">
    <source>
        <dbReference type="ARBA" id="ARBA00022553"/>
    </source>
</evidence>
<dbReference type="Proteomes" id="UP000538472">
    <property type="component" value="Unassembled WGS sequence"/>
</dbReference>